<dbReference type="FunCoup" id="A0A409VW98">
    <property type="interactions" value="399"/>
</dbReference>
<dbReference type="InterPro" id="IPR001163">
    <property type="entry name" value="Sm_dom_euk/arc"/>
</dbReference>
<evidence type="ECO:0000313" key="11">
    <source>
        <dbReference type="EMBL" id="PPQ70536.1"/>
    </source>
</evidence>
<dbReference type="Pfam" id="PF01423">
    <property type="entry name" value="LSM"/>
    <property type="match status" value="1"/>
</dbReference>
<evidence type="ECO:0000256" key="9">
    <source>
        <dbReference type="SAM" id="MobiDB-lite"/>
    </source>
</evidence>
<dbReference type="GO" id="GO:0005689">
    <property type="term" value="C:U12-type spliceosomal complex"/>
    <property type="evidence" value="ECO:0007669"/>
    <property type="project" value="TreeGrafter"/>
</dbReference>
<dbReference type="GO" id="GO:0005688">
    <property type="term" value="C:U6 snRNP"/>
    <property type="evidence" value="ECO:0007669"/>
    <property type="project" value="TreeGrafter"/>
</dbReference>
<comment type="subcellular location">
    <subcellularLocation>
        <location evidence="1">Nucleus</location>
    </subcellularLocation>
</comment>
<comment type="similarity">
    <text evidence="2">Belongs to the snRNP Sm proteins family.</text>
</comment>
<feature type="domain" description="Sm" evidence="10">
    <location>
        <begin position="41"/>
        <end position="118"/>
    </location>
</feature>
<dbReference type="GO" id="GO:0003723">
    <property type="term" value="F:RNA binding"/>
    <property type="evidence" value="ECO:0007669"/>
    <property type="project" value="UniProtKB-KW"/>
</dbReference>
<keyword evidence="7" id="KW-0539">Nucleus</keyword>
<dbReference type="CDD" id="cd01729">
    <property type="entry name" value="LSm7"/>
    <property type="match status" value="1"/>
</dbReference>
<dbReference type="SMART" id="SM00651">
    <property type="entry name" value="Sm"/>
    <property type="match status" value="1"/>
</dbReference>
<dbReference type="PROSITE" id="PS52002">
    <property type="entry name" value="SM"/>
    <property type="match status" value="1"/>
</dbReference>
<dbReference type="InterPro" id="IPR017132">
    <property type="entry name" value="Lsm7"/>
</dbReference>
<dbReference type="InterPro" id="IPR010920">
    <property type="entry name" value="LSM_dom_sf"/>
</dbReference>
<evidence type="ECO:0000256" key="7">
    <source>
        <dbReference type="ARBA" id="ARBA00023242"/>
    </source>
</evidence>
<dbReference type="GO" id="GO:0071004">
    <property type="term" value="C:U2-type prespliceosome"/>
    <property type="evidence" value="ECO:0007669"/>
    <property type="project" value="TreeGrafter"/>
</dbReference>
<sequence>MADRGRGSTRGGPPFSNSRGAAPFKRPASGQSGPAEKPRREAILDLSKYVDERIRVKFTGGREGIAVTGVLKGYDQLLNLVLDDVTEEVQLPEPHTRNLGLVVLRGPTITVLNPVDGSEEIANPFLAPEQ</sequence>
<keyword evidence="5" id="KW-0694">RNA-binding</keyword>
<feature type="region of interest" description="Disordered" evidence="9">
    <location>
        <begin position="1"/>
        <end position="40"/>
    </location>
</feature>
<evidence type="ECO:0000256" key="8">
    <source>
        <dbReference type="ARBA" id="ARBA00023274"/>
    </source>
</evidence>
<evidence type="ECO:0000313" key="12">
    <source>
        <dbReference type="Proteomes" id="UP000284842"/>
    </source>
</evidence>
<dbReference type="AlphaFoldDB" id="A0A409VW98"/>
<evidence type="ECO:0000256" key="2">
    <source>
        <dbReference type="ARBA" id="ARBA00006850"/>
    </source>
</evidence>
<name>A0A409VW98_9AGAR</name>
<keyword evidence="8" id="KW-0687">Ribonucleoprotein</keyword>
<comment type="caution">
    <text evidence="11">The sequence shown here is derived from an EMBL/GenBank/DDBJ whole genome shotgun (WGS) entry which is preliminary data.</text>
</comment>
<dbReference type="GO" id="GO:0000398">
    <property type="term" value="P:mRNA splicing, via spliceosome"/>
    <property type="evidence" value="ECO:0007669"/>
    <property type="project" value="InterPro"/>
</dbReference>
<keyword evidence="4" id="KW-0747">Spliceosome</keyword>
<dbReference type="OrthoDB" id="274944at2759"/>
<evidence type="ECO:0000259" key="10">
    <source>
        <dbReference type="PROSITE" id="PS52002"/>
    </source>
</evidence>
<dbReference type="GO" id="GO:0000956">
    <property type="term" value="P:nuclear-transcribed mRNA catabolic process"/>
    <property type="evidence" value="ECO:0007669"/>
    <property type="project" value="InterPro"/>
</dbReference>
<dbReference type="STRING" id="181874.A0A409VW98"/>
<dbReference type="Proteomes" id="UP000284842">
    <property type="component" value="Unassembled WGS sequence"/>
</dbReference>
<evidence type="ECO:0000256" key="5">
    <source>
        <dbReference type="ARBA" id="ARBA00022884"/>
    </source>
</evidence>
<evidence type="ECO:0000256" key="1">
    <source>
        <dbReference type="ARBA" id="ARBA00004123"/>
    </source>
</evidence>
<dbReference type="InParanoid" id="A0A409VW98"/>
<dbReference type="GO" id="GO:1990726">
    <property type="term" value="C:Lsm1-7-Pat1 complex"/>
    <property type="evidence" value="ECO:0007669"/>
    <property type="project" value="TreeGrafter"/>
</dbReference>
<evidence type="ECO:0000256" key="3">
    <source>
        <dbReference type="ARBA" id="ARBA00022664"/>
    </source>
</evidence>
<evidence type="ECO:0000256" key="6">
    <source>
        <dbReference type="ARBA" id="ARBA00023187"/>
    </source>
</evidence>
<dbReference type="SUPFAM" id="SSF50182">
    <property type="entry name" value="Sm-like ribonucleoproteins"/>
    <property type="match status" value="1"/>
</dbReference>
<reference evidence="11 12" key="1">
    <citation type="journal article" date="2018" name="Evol. Lett.">
        <title>Horizontal gene cluster transfer increased hallucinogenic mushroom diversity.</title>
        <authorList>
            <person name="Reynolds H.T."/>
            <person name="Vijayakumar V."/>
            <person name="Gluck-Thaler E."/>
            <person name="Korotkin H.B."/>
            <person name="Matheny P.B."/>
            <person name="Slot J.C."/>
        </authorList>
    </citation>
    <scope>NUCLEOTIDE SEQUENCE [LARGE SCALE GENOMIC DNA]</scope>
    <source>
        <strain evidence="11 12">2629</strain>
    </source>
</reference>
<evidence type="ECO:0000256" key="4">
    <source>
        <dbReference type="ARBA" id="ARBA00022728"/>
    </source>
</evidence>
<dbReference type="Gene3D" id="2.30.30.100">
    <property type="match status" value="1"/>
</dbReference>
<dbReference type="InterPro" id="IPR047575">
    <property type="entry name" value="Sm"/>
</dbReference>
<keyword evidence="3" id="KW-0507">mRNA processing</keyword>
<dbReference type="GO" id="GO:0071013">
    <property type="term" value="C:catalytic step 2 spliceosome"/>
    <property type="evidence" value="ECO:0007669"/>
    <property type="project" value="TreeGrafter"/>
</dbReference>
<organism evidence="11 12">
    <name type="scientific">Panaeolus cyanescens</name>
    <dbReference type="NCBI Taxonomy" id="181874"/>
    <lineage>
        <taxon>Eukaryota</taxon>
        <taxon>Fungi</taxon>
        <taxon>Dikarya</taxon>
        <taxon>Basidiomycota</taxon>
        <taxon>Agaricomycotina</taxon>
        <taxon>Agaricomycetes</taxon>
        <taxon>Agaricomycetidae</taxon>
        <taxon>Agaricales</taxon>
        <taxon>Agaricineae</taxon>
        <taxon>Galeropsidaceae</taxon>
        <taxon>Panaeolus</taxon>
    </lineage>
</organism>
<keyword evidence="6" id="KW-0508">mRNA splicing</keyword>
<proteinExistence type="inferred from homology"/>
<accession>A0A409VW98</accession>
<gene>
    <name evidence="11" type="ORF">CVT24_000291</name>
</gene>
<dbReference type="InterPro" id="IPR044641">
    <property type="entry name" value="Lsm7/SmG-like"/>
</dbReference>
<dbReference type="PANTHER" id="PTHR10553:SF5">
    <property type="entry name" value="U6 SNRNA-ASSOCIATED SM-LIKE PROTEIN LSM7"/>
    <property type="match status" value="1"/>
</dbReference>
<protein>
    <recommendedName>
        <fullName evidence="10">Sm domain-containing protein</fullName>
    </recommendedName>
</protein>
<keyword evidence="12" id="KW-1185">Reference proteome</keyword>
<dbReference type="EMBL" id="NHTK01005950">
    <property type="protein sequence ID" value="PPQ70536.1"/>
    <property type="molecule type" value="Genomic_DNA"/>
</dbReference>
<dbReference type="PANTHER" id="PTHR10553">
    <property type="entry name" value="SMALL NUCLEAR RIBONUCLEOPROTEIN"/>
    <property type="match status" value="1"/>
</dbReference>
<dbReference type="GO" id="GO:0097526">
    <property type="term" value="C:spliceosomal tri-snRNP complex"/>
    <property type="evidence" value="ECO:0007669"/>
    <property type="project" value="TreeGrafter"/>
</dbReference>